<proteinExistence type="predicted"/>
<dbReference type="AlphaFoldDB" id="A0A316TYD5"/>
<dbReference type="EMBL" id="KZ819337">
    <property type="protein sequence ID" value="PWN18309.1"/>
    <property type="molecule type" value="Genomic_DNA"/>
</dbReference>
<sequence>LTVVASCLHSIVNAIASVFSAIIGGIASICNATISCITCQGCGGGRRGGGTRAGRI</sequence>
<evidence type="ECO:0000313" key="2">
    <source>
        <dbReference type="Proteomes" id="UP000245942"/>
    </source>
</evidence>
<reference evidence="1 2" key="1">
    <citation type="journal article" date="2018" name="Mol. Biol. Evol.">
        <title>Broad Genomic Sampling Reveals a Smut Pathogenic Ancestry of the Fungal Clade Ustilaginomycotina.</title>
        <authorList>
            <person name="Kijpornyongpan T."/>
            <person name="Mondo S.J."/>
            <person name="Barry K."/>
            <person name="Sandor L."/>
            <person name="Lee J."/>
            <person name="Lipzen A."/>
            <person name="Pangilinan J."/>
            <person name="LaButti K."/>
            <person name="Hainaut M."/>
            <person name="Henrissat B."/>
            <person name="Grigoriev I.V."/>
            <person name="Spatafora J.W."/>
            <person name="Aime M.C."/>
        </authorList>
    </citation>
    <scope>NUCLEOTIDE SEQUENCE [LARGE SCALE GENOMIC DNA]</scope>
    <source>
        <strain evidence="1 2">MCA 4718</strain>
    </source>
</reference>
<evidence type="ECO:0000313" key="1">
    <source>
        <dbReference type="EMBL" id="PWN18309.1"/>
    </source>
</evidence>
<accession>A0A316TYD5</accession>
<organism evidence="1 2">
    <name type="scientific">Pseudomicrostroma glucosiphilum</name>
    <dbReference type="NCBI Taxonomy" id="1684307"/>
    <lineage>
        <taxon>Eukaryota</taxon>
        <taxon>Fungi</taxon>
        <taxon>Dikarya</taxon>
        <taxon>Basidiomycota</taxon>
        <taxon>Ustilaginomycotina</taxon>
        <taxon>Exobasidiomycetes</taxon>
        <taxon>Microstromatales</taxon>
        <taxon>Microstromatales incertae sedis</taxon>
        <taxon>Pseudomicrostroma</taxon>
    </lineage>
</organism>
<name>A0A316TYD5_9BASI</name>
<dbReference type="Proteomes" id="UP000245942">
    <property type="component" value="Unassembled WGS sequence"/>
</dbReference>
<keyword evidence="2" id="KW-1185">Reference proteome</keyword>
<dbReference type="GeneID" id="37012475"/>
<dbReference type="RefSeq" id="XP_025345469.1">
    <property type="nucleotide sequence ID" value="XM_025490741.1"/>
</dbReference>
<feature type="non-terminal residue" evidence="1">
    <location>
        <position position="1"/>
    </location>
</feature>
<dbReference type="OrthoDB" id="5230947at2759"/>
<gene>
    <name evidence="1" type="ORF">BCV69DRAFT_263749</name>
</gene>
<protein>
    <submittedName>
        <fullName evidence="1">Uncharacterized protein</fullName>
    </submittedName>
</protein>